<feature type="signal peptide" evidence="1">
    <location>
        <begin position="1"/>
        <end position="28"/>
    </location>
</feature>
<name>A0ABY4PG65_9LACO</name>
<reference evidence="2 3" key="1">
    <citation type="journal article" date="2022" name="Int. J. Syst. Evol. Microbiol.">
        <title>Apilactobacillus apisilvae sp. nov., Nicolia spurrieriana gen. nov. sp. nov., Bombilactobacillus folatiphilus sp. nov. and Bombilactobacillus thymidiniphilus sp. nov., four new lactic acid bacterial isolates from stingless bees Tetragonula carbonaria and Austroplebeia australis.</title>
        <authorList>
            <person name="Oliphant S.A."/>
            <person name="Watson-Haigh N.S."/>
            <person name="Sumby K.M."/>
            <person name="Gardner J."/>
            <person name="Groom S."/>
            <person name="Jiranek V."/>
        </authorList>
    </citation>
    <scope>NUCLEOTIDE SEQUENCE [LARGE SCALE GENOMIC DNA]</scope>
    <source>
        <strain evidence="2 3">SG5_A10</strain>
    </source>
</reference>
<keyword evidence="3" id="KW-1185">Reference proteome</keyword>
<feature type="chain" id="PRO_5046132425" evidence="1">
    <location>
        <begin position="29"/>
        <end position="187"/>
    </location>
</feature>
<evidence type="ECO:0000313" key="3">
    <source>
        <dbReference type="Proteomes" id="UP000831859"/>
    </source>
</evidence>
<dbReference type="EMBL" id="CP093362">
    <property type="protein sequence ID" value="UQS84526.1"/>
    <property type="molecule type" value="Genomic_DNA"/>
</dbReference>
<dbReference type="RefSeq" id="WP_249510512.1">
    <property type="nucleotide sequence ID" value="NZ_CP093362.1"/>
</dbReference>
<dbReference type="Proteomes" id="UP000831859">
    <property type="component" value="Chromosome"/>
</dbReference>
<evidence type="ECO:0000313" key="2">
    <source>
        <dbReference type="EMBL" id="UQS84526.1"/>
    </source>
</evidence>
<organism evidence="2 3">
    <name type="scientific">Apilactobacillus apisilvae</name>
    <dbReference type="NCBI Taxonomy" id="2923364"/>
    <lineage>
        <taxon>Bacteria</taxon>
        <taxon>Bacillati</taxon>
        <taxon>Bacillota</taxon>
        <taxon>Bacilli</taxon>
        <taxon>Lactobacillales</taxon>
        <taxon>Lactobacillaceae</taxon>
        <taxon>Apilactobacillus</taxon>
    </lineage>
</organism>
<proteinExistence type="predicted"/>
<gene>
    <name evidence="2" type="ORF">MOO46_04530</name>
</gene>
<sequence>MKKKLSSVLIMTASLVCLGLASNVSVSANNEGHNKKVHKVVKKKQNKKQPKHTFKPVINKWYNGTPKGIRGTWYHNDSNPRYNAYITYNENQSAGNYFENNADDTFTPEYAKGLINIRYSYLGNNKYKIRGVEYLRTDSNNRPVSEHEYYEYKVNVYPNRLHFELGHNVKDYVKKPNFKIKQSEDNQ</sequence>
<keyword evidence="1" id="KW-0732">Signal</keyword>
<evidence type="ECO:0000256" key="1">
    <source>
        <dbReference type="SAM" id="SignalP"/>
    </source>
</evidence>
<protein>
    <submittedName>
        <fullName evidence="2">Uncharacterized protein</fullName>
    </submittedName>
</protein>
<accession>A0ABY4PG65</accession>